<dbReference type="AlphaFoldDB" id="A0A2P2CB25"/>
<organism evidence="2">
    <name type="scientific">metagenome</name>
    <dbReference type="NCBI Taxonomy" id="256318"/>
    <lineage>
        <taxon>unclassified sequences</taxon>
        <taxon>metagenomes</taxon>
    </lineage>
</organism>
<proteinExistence type="predicted"/>
<keyword evidence="1" id="KW-0472">Membrane</keyword>
<feature type="transmembrane region" description="Helical" evidence="1">
    <location>
        <begin position="19"/>
        <end position="36"/>
    </location>
</feature>
<evidence type="ECO:0000256" key="1">
    <source>
        <dbReference type="SAM" id="Phobius"/>
    </source>
</evidence>
<gene>
    <name evidence="2" type="ORF">NOCA2570081</name>
</gene>
<name>A0A2P2CB25_9ZZZZ</name>
<keyword evidence="1" id="KW-1133">Transmembrane helix</keyword>
<protein>
    <submittedName>
        <fullName evidence="2">Uncharacterized protein</fullName>
    </submittedName>
</protein>
<sequence length="81" mass="9314">MVEQPDSRMPVVIDRLYRLRWWISAVLVAALVFLAGDERNGPLRWVILGLFVVLVWAPALFRWSRNARASREAHRDGVNGT</sequence>
<accession>A0A2P2CB25</accession>
<reference evidence="2" key="1">
    <citation type="submission" date="2015-08" db="EMBL/GenBank/DDBJ databases">
        <authorList>
            <person name="Babu N.S."/>
            <person name="Beckwith C.J."/>
            <person name="Beseler K.G."/>
            <person name="Brison A."/>
            <person name="Carone J.V."/>
            <person name="Caskin T.P."/>
            <person name="Diamond M."/>
            <person name="Durham M.E."/>
            <person name="Foxe J.M."/>
            <person name="Go M."/>
            <person name="Henderson B.A."/>
            <person name="Jones I.B."/>
            <person name="McGettigan J.A."/>
            <person name="Micheletti S.J."/>
            <person name="Nasrallah M.E."/>
            <person name="Ortiz D."/>
            <person name="Piller C.R."/>
            <person name="Privatt S.R."/>
            <person name="Schneider S.L."/>
            <person name="Sharp S."/>
            <person name="Smith T.C."/>
            <person name="Stanton J.D."/>
            <person name="Ullery H.E."/>
            <person name="Wilson R.J."/>
            <person name="Serrano M.G."/>
            <person name="Buck G."/>
            <person name="Lee V."/>
            <person name="Wang Y."/>
            <person name="Carvalho R."/>
            <person name="Voegtly L."/>
            <person name="Shi R."/>
            <person name="Duckworth R."/>
            <person name="Johnson A."/>
            <person name="Loviza R."/>
            <person name="Walstead R."/>
            <person name="Shah Z."/>
            <person name="Kiflezghi M."/>
            <person name="Wade K."/>
            <person name="Ball S.L."/>
            <person name="Bradley K.W."/>
            <person name="Asai D.J."/>
            <person name="Bowman C.A."/>
            <person name="Russell D.A."/>
            <person name="Pope W.H."/>
            <person name="Jacobs-Sera D."/>
            <person name="Hendrix R.W."/>
            <person name="Hatfull G.F."/>
        </authorList>
    </citation>
    <scope>NUCLEOTIDE SEQUENCE</scope>
</reference>
<dbReference type="EMBL" id="CZKA01000053">
    <property type="protein sequence ID" value="CUR59204.1"/>
    <property type="molecule type" value="Genomic_DNA"/>
</dbReference>
<evidence type="ECO:0000313" key="2">
    <source>
        <dbReference type="EMBL" id="CUR59204.1"/>
    </source>
</evidence>
<feature type="transmembrane region" description="Helical" evidence="1">
    <location>
        <begin position="42"/>
        <end position="61"/>
    </location>
</feature>
<keyword evidence="1" id="KW-0812">Transmembrane</keyword>